<feature type="region of interest" description="Disordered" evidence="2">
    <location>
        <begin position="137"/>
        <end position="163"/>
    </location>
</feature>
<feature type="signal peptide" evidence="3">
    <location>
        <begin position="1"/>
        <end position="18"/>
    </location>
</feature>
<protein>
    <submittedName>
        <fullName evidence="5">(diamondback moth) hypothetical protein</fullName>
    </submittedName>
</protein>
<dbReference type="EMBL" id="CAJHNJ030000037">
    <property type="protein sequence ID" value="CAG9129059.1"/>
    <property type="molecule type" value="Genomic_DNA"/>
</dbReference>
<dbReference type="Gene3D" id="2.10.90.10">
    <property type="entry name" value="Cystine-knot cytokines"/>
    <property type="match status" value="1"/>
</dbReference>
<comment type="similarity">
    <text evidence="1">Belongs to the PDGF/VEGF growth factor family.</text>
</comment>
<dbReference type="SUPFAM" id="SSF57501">
    <property type="entry name" value="Cystine-knot cytokines"/>
    <property type="match status" value="1"/>
</dbReference>
<dbReference type="SMART" id="SM00141">
    <property type="entry name" value="PDGF"/>
    <property type="match status" value="1"/>
</dbReference>
<dbReference type="InterPro" id="IPR000072">
    <property type="entry name" value="PDGF/VEGF_dom"/>
</dbReference>
<evidence type="ECO:0000256" key="1">
    <source>
        <dbReference type="RuleBase" id="RU003818"/>
    </source>
</evidence>
<evidence type="ECO:0000259" key="4">
    <source>
        <dbReference type="PROSITE" id="PS50278"/>
    </source>
</evidence>
<dbReference type="Proteomes" id="UP000653454">
    <property type="component" value="Unassembled WGS sequence"/>
</dbReference>
<accession>A0A8S4FKN2</accession>
<dbReference type="GO" id="GO:0035099">
    <property type="term" value="P:hemocyte migration"/>
    <property type="evidence" value="ECO:0007669"/>
    <property type="project" value="TreeGrafter"/>
</dbReference>
<gene>
    <name evidence="5" type="ORF">PLXY2_LOCUS9368</name>
</gene>
<name>A0A8S4FKN2_PLUXY</name>
<proteinExistence type="inferred from homology"/>
<keyword evidence="1" id="KW-0339">Growth factor</keyword>
<feature type="chain" id="PRO_5035792690" evidence="3">
    <location>
        <begin position="19"/>
        <end position="436"/>
    </location>
</feature>
<evidence type="ECO:0000313" key="6">
    <source>
        <dbReference type="Proteomes" id="UP000653454"/>
    </source>
</evidence>
<organism evidence="5 6">
    <name type="scientific">Plutella xylostella</name>
    <name type="common">Diamondback moth</name>
    <name type="synonym">Plutella maculipennis</name>
    <dbReference type="NCBI Taxonomy" id="51655"/>
    <lineage>
        <taxon>Eukaryota</taxon>
        <taxon>Metazoa</taxon>
        <taxon>Ecdysozoa</taxon>
        <taxon>Arthropoda</taxon>
        <taxon>Hexapoda</taxon>
        <taxon>Insecta</taxon>
        <taxon>Pterygota</taxon>
        <taxon>Neoptera</taxon>
        <taxon>Endopterygota</taxon>
        <taxon>Lepidoptera</taxon>
        <taxon>Glossata</taxon>
        <taxon>Ditrysia</taxon>
        <taxon>Yponomeutoidea</taxon>
        <taxon>Plutellidae</taxon>
        <taxon>Plutella</taxon>
    </lineage>
</organism>
<evidence type="ECO:0000313" key="5">
    <source>
        <dbReference type="EMBL" id="CAG9129059.1"/>
    </source>
</evidence>
<keyword evidence="6" id="KW-1185">Reference proteome</keyword>
<keyword evidence="3" id="KW-0732">Signal</keyword>
<dbReference type="GO" id="GO:0008083">
    <property type="term" value="F:growth factor activity"/>
    <property type="evidence" value="ECO:0007669"/>
    <property type="project" value="UniProtKB-KW"/>
</dbReference>
<dbReference type="PROSITE" id="PS50278">
    <property type="entry name" value="PDGF_2"/>
    <property type="match status" value="1"/>
</dbReference>
<feature type="domain" description="Platelet-derived growth factor (PDGF) family profile" evidence="4">
    <location>
        <begin position="232"/>
        <end position="307"/>
    </location>
</feature>
<dbReference type="Pfam" id="PF00341">
    <property type="entry name" value="PDGF"/>
    <property type="match status" value="1"/>
</dbReference>
<dbReference type="PANTHER" id="PTHR21719">
    <property type="entry name" value="FI06402P-RELATED"/>
    <property type="match status" value="1"/>
</dbReference>
<evidence type="ECO:0000256" key="3">
    <source>
        <dbReference type="SAM" id="SignalP"/>
    </source>
</evidence>
<reference evidence="5" key="1">
    <citation type="submission" date="2020-11" db="EMBL/GenBank/DDBJ databases">
        <authorList>
            <person name="Whiteford S."/>
        </authorList>
    </citation>
    <scope>NUCLEOTIDE SEQUENCE</scope>
</reference>
<dbReference type="GO" id="GO:0016020">
    <property type="term" value="C:membrane"/>
    <property type="evidence" value="ECO:0007669"/>
    <property type="project" value="InterPro"/>
</dbReference>
<comment type="caution">
    <text evidence="5">The sequence shown here is derived from an EMBL/GenBank/DDBJ whole genome shotgun (WGS) entry which is preliminary data.</text>
</comment>
<dbReference type="PANTHER" id="PTHR21719:SF1">
    <property type="entry name" value="FI06402P-RELATED"/>
    <property type="match status" value="1"/>
</dbReference>
<dbReference type="AlphaFoldDB" id="A0A8S4FKN2"/>
<feature type="compositionally biased region" description="Acidic residues" evidence="2">
    <location>
        <begin position="137"/>
        <end position="146"/>
    </location>
</feature>
<sequence>MALLHLFLIIHLLMLGRTALVTDHPSFTNRLEKLFEKLESLTVAPTETLSEKIAAKLDRLNSLNPLSEETLTDEDEELLSAMQLWGVSADQLGGIARELHDVRMENDEVKSEKLVEADYSDDGWNNDDEQQYYADGEDWDLDDDLGDASTPRPAAPAPGTPSSIIRHEHRATTVVSAVDPVAATNERPRILDDTSLTPSELSALRRSAIANMRGVLRAGRCLTPQPRWLSVRALAPAADTVYMPLCVQLHRCAPDSGCCYSEAEVCAPVEGKYVILPFYLHKANGNTSVARMMFYNHTRCACVARDTLVKRTERVDVRQVQSEIEERTEEPRLEQDDEMTAPPLLRRCTCPALFLARMQDNACSCVCDWPDQSKRRDCLSLSRGREHFGLRDRVCIANGDCTLPNCDYGMYARSIGKCPYRRVRRFRSRRFQDKHL</sequence>
<dbReference type="InterPro" id="IPR029034">
    <property type="entry name" value="Cystine-knot_cytokine"/>
</dbReference>
<evidence type="ECO:0000256" key="2">
    <source>
        <dbReference type="SAM" id="MobiDB-lite"/>
    </source>
</evidence>